<protein>
    <submittedName>
        <fullName evidence="5">Protein FAM115A</fullName>
    </submittedName>
</protein>
<organism evidence="5 6">
    <name type="scientific">Pteropus alecto</name>
    <name type="common">Black flying fox</name>
    <dbReference type="NCBI Taxonomy" id="9402"/>
    <lineage>
        <taxon>Eukaryota</taxon>
        <taxon>Metazoa</taxon>
        <taxon>Chordata</taxon>
        <taxon>Craniata</taxon>
        <taxon>Vertebrata</taxon>
        <taxon>Euteleostomi</taxon>
        <taxon>Mammalia</taxon>
        <taxon>Eutheria</taxon>
        <taxon>Laurasiatheria</taxon>
        <taxon>Chiroptera</taxon>
        <taxon>Yinpterochiroptera</taxon>
        <taxon>Pteropodoidea</taxon>
        <taxon>Pteropodidae</taxon>
        <taxon>Pteropodinae</taxon>
        <taxon>Pteropus</taxon>
    </lineage>
</organism>
<keyword evidence="6" id="KW-1185">Reference proteome</keyword>
<dbReference type="InterPro" id="IPR031161">
    <property type="entry name" value="Peptidase_M60_dom"/>
</dbReference>
<evidence type="ECO:0000313" key="5">
    <source>
        <dbReference type="EMBL" id="ELK13754.1"/>
    </source>
</evidence>
<dbReference type="PANTHER" id="PTHR15730:SF4">
    <property type="entry name" value="TRPM8 CHANNEL-ASSOCIATED FACTOR 2"/>
    <property type="match status" value="1"/>
</dbReference>
<dbReference type="FunFam" id="3.40.390.80:FF:000001">
    <property type="entry name" value="TRPM8 channel-associated factor 1"/>
    <property type="match status" value="2"/>
</dbReference>
<dbReference type="Gene3D" id="1.10.390.30">
    <property type="entry name" value="Peptidase M60, enhancin-like domain 3"/>
    <property type="match status" value="2"/>
</dbReference>
<dbReference type="PROSITE" id="PS51723">
    <property type="entry name" value="PEPTIDASE_M60"/>
    <property type="match status" value="2"/>
</dbReference>
<dbReference type="EMBL" id="KB030581">
    <property type="protein sequence ID" value="ELK13754.1"/>
    <property type="molecule type" value="Genomic_DNA"/>
</dbReference>
<dbReference type="SUPFAM" id="SSF52317">
    <property type="entry name" value="Class I glutamine amidotransferase-like"/>
    <property type="match status" value="2"/>
</dbReference>
<feature type="domain" description="Peptidase M60" evidence="4">
    <location>
        <begin position="542"/>
        <end position="841"/>
    </location>
</feature>
<evidence type="ECO:0000259" key="4">
    <source>
        <dbReference type="PROSITE" id="PS51723"/>
    </source>
</evidence>
<sequence>MATPSAAFEALMNGVTSWDVPEDAIPCELLLIGEASFPVMVNDMGQVLIAASSYGRGRLVVVSHEDYLVEAQLTPFLLNAVGWLCSSPGAPVGVHPSLAPLAKILEGSGVEAKIEPEVKDSLGVYCIDAYNETMTEKLVKFMKRGGGLLIGGQAWDWANQGDDERVLFTFPGNLVTSVAGVHFTDNKGDTSFFKVSKKMPKTPVLVSCEDDLSEDREELLHGISELDISNSDCFPSQLLVHGALAFPLGLDSYHGCVIAAARYGRGRVVVMGHKVLFTVSKLGPFLLNAVRWLDAGRRGKIVVQTELRTLSGLLAVGGIDTSIEPHLTSEASVYCFEPVSDVGVKELQEFVAEGGGLFVGAQAWWWAFKNPGVSPLARFPGNLLLNPFGISITSQSLNPGPFRTPKAGIRTYHFRSTLAEFQVIMGRKRGNVEKGWLAKLGPDGAAFLQIPAEEIPAYTSVHRLLRKLLSRYRLPVATRENPVINDCCRGAMLSLATGLAHSGSDLSLLVPEIEDMYSSPYLRPSESPITVEVNCNNPGTRYCWMSTGLYIPGRQIIEVSLPEAAASADLKVQIGCHTDDLTRASKLFRGPLVINRCCLDKPTKSITCLWGGLLYIIVPQSSKLGAVPVTVKGAVHAPYYKLGETSQEEWKRRIQENPGPWGELATDNIILTVPTANLRTLENPEPLLRLWDEVMQAVARLGAEPFPLRLPQRIVADVQISVGWMHAGYPIMCHLESVQELINEKLIRTKGLWGPVHELGRNQQRQEWEFPPHTTEATCNLWCVYVHETVLGIPRSRANIALWPPVREKRVRIYLGKGPNVKNWNAWTALETYLQLQEAFGWEPFIRLFTEYRNQTNLPTDNVDKMNLWVKMFSHQVQKNLAPFFEAWAWPIQKEVATSLAYLPEWKENIMKLYLLTQIIPTTLQSSLSAPRTPWRVWESPFPPRSPQVEGPRLAGWRAAHHAGTPQAPRGAALGEAGRGGTAGRRLRGAALPTPPLVPLRPAGQYRTARHTPAQAPAPEPAPRTRLTEREFSVRDRAGRAEHPAPCAPPGARRLPENEPAIGQLTDMATTPADAFEALMDGVTSWDLPKGPIPCELLLTGEAAFPVMVNGKGQVLIAASSYGRGRLVVVSHEGYLLDTGLAPFLLNAVHWLQHSRGAPVGVHPSLKSLACILQASGVEAQIRPDPGDPLRVYCINAYNNTLTAELTQFVKWGGGLLIGGQAWYWASQHGRDKVLSRFPGNQVTSVAGVYFTDIRGDRGQFKVSKKVPKIPLEVRCGEDLRQDLHQLLEGISELDIKTGGIPSQLLVHGALAFPLGLDASLGCFLAAARYGRGRVVLAAHEGMLCAPKMTPFLLNAVRWLARGEAGKVGVNTRLKNLCALLSEHGLECSLEPHLTGGLHVYCCVAYSDKEAKQLQEFVAEGGGLLIGGQAWWWASQNPGRSTLAGFPGNVILNCFGLSILSGTVNPGQFPVPTPQMLSYHFRRALSEFQAVLNQDHGDLEKSWLAKLGVDGAAFLQIPAEGVPVYTSLHRLLRKMLRSTGLPAVSRENPVARDSCEAAVLCLATELARSGTDCSQLVQGLGTWTCHSSLDPSEHPITVEINGSNPGNGESWVSTGLYLLNGQNAEVSLSEAATHAGLKVQIGCHTDDLSKASKLSRAPVVTHRCCMDRTKQSVSCLWGGLLYVIVPKGSELGPVPVTIKRAVPAPYYKLGKTSLQEWRSRIQENLAPWGELATDNIILTVPTANLRALEDPGPVLRFWDEMMRAIAKLAAKPFPFLRPERIVADVQISAGWMHSGYPIMCHLESAQELISEATMRSSGLWGPIHELGHNQQQCGWEFPPHTTEATCNLWSVYVHETILGIPRAQAHAALSPTQREERIKEHLGKGAPLSNWNVWTALETYLQLQEAFGWEPFTQLFAEYQTLSGIPKDNTSKMNLWVKKFSERVQKNLAPFFKAWGWPVQKEVADSLACLPQWQENPMRVHVHTEG</sequence>
<evidence type="ECO:0000256" key="3">
    <source>
        <dbReference type="SAM" id="MobiDB-lite"/>
    </source>
</evidence>
<dbReference type="PANTHER" id="PTHR15730">
    <property type="entry name" value="EXPERIMENTAL AUTOIMMUNE PROSTATITIS ANTIGEN 2-RELATED"/>
    <property type="match status" value="1"/>
</dbReference>
<dbReference type="eggNOG" id="ENOG502QQUS">
    <property type="taxonomic scope" value="Eukaryota"/>
</dbReference>
<dbReference type="SMART" id="SM01276">
    <property type="entry name" value="M60-like"/>
    <property type="match status" value="2"/>
</dbReference>
<dbReference type="GO" id="GO:0090314">
    <property type="term" value="P:positive regulation of protein targeting to membrane"/>
    <property type="evidence" value="ECO:0007669"/>
    <property type="project" value="TreeGrafter"/>
</dbReference>
<accession>L5KPP4</accession>
<evidence type="ECO:0000256" key="2">
    <source>
        <dbReference type="ARBA" id="ARBA00065935"/>
    </source>
</evidence>
<dbReference type="InterPro" id="IPR042279">
    <property type="entry name" value="Pep_M60_3"/>
</dbReference>
<reference evidence="6" key="1">
    <citation type="journal article" date="2013" name="Science">
        <title>Comparative analysis of bat genomes provides insight into the evolution of flight and immunity.</title>
        <authorList>
            <person name="Zhang G."/>
            <person name="Cowled C."/>
            <person name="Shi Z."/>
            <person name="Huang Z."/>
            <person name="Bishop-Lilly K.A."/>
            <person name="Fang X."/>
            <person name="Wynne J.W."/>
            <person name="Xiong Z."/>
            <person name="Baker M.L."/>
            <person name="Zhao W."/>
            <person name="Tachedjian M."/>
            <person name="Zhu Y."/>
            <person name="Zhou P."/>
            <person name="Jiang X."/>
            <person name="Ng J."/>
            <person name="Yang L."/>
            <person name="Wu L."/>
            <person name="Xiao J."/>
            <person name="Feng Y."/>
            <person name="Chen Y."/>
            <person name="Sun X."/>
            <person name="Zhang Y."/>
            <person name="Marsh G.A."/>
            <person name="Crameri G."/>
            <person name="Broder C.C."/>
            <person name="Frey K.G."/>
            <person name="Wang L.F."/>
            <person name="Wang J."/>
        </authorList>
    </citation>
    <scope>NUCLEOTIDE SEQUENCE [LARGE SCALE GENOMIC DNA]</scope>
</reference>
<dbReference type="Pfam" id="PF17291">
    <property type="entry name" value="M60-like_N"/>
    <property type="match status" value="2"/>
</dbReference>
<feature type="compositionally biased region" description="Basic and acidic residues" evidence="3">
    <location>
        <begin position="1026"/>
        <end position="1043"/>
    </location>
</feature>
<dbReference type="Pfam" id="PF13402">
    <property type="entry name" value="Peptidase_M60"/>
    <property type="match status" value="2"/>
</dbReference>
<dbReference type="GO" id="GO:0044325">
    <property type="term" value="F:transmembrane transporter binding"/>
    <property type="evidence" value="ECO:0007669"/>
    <property type="project" value="TreeGrafter"/>
</dbReference>
<dbReference type="InterPro" id="IPR035423">
    <property type="entry name" value="M60-like_N"/>
</dbReference>
<comment type="subunit">
    <text evidence="2">Interacts with TRPM8 (via N-terminus and C-terminus domains); the interaction inhibits TRPM8 channel activity. Interacts with TRPV6.</text>
</comment>
<dbReference type="InterPro" id="IPR051244">
    <property type="entry name" value="TCAF"/>
</dbReference>
<dbReference type="FunFam" id="1.10.390.30:FF:000001">
    <property type="entry name" value="TRPM8 channel-associated factor 1"/>
    <property type="match status" value="2"/>
</dbReference>
<dbReference type="InParanoid" id="L5KPP4"/>
<evidence type="ECO:0000313" key="6">
    <source>
        <dbReference type="Proteomes" id="UP000010552"/>
    </source>
</evidence>
<dbReference type="Gene3D" id="3.40.390.80">
    <property type="entry name" value="Peptidase M60, enhancin-like domain 2"/>
    <property type="match status" value="2"/>
</dbReference>
<evidence type="ECO:0000256" key="1">
    <source>
        <dbReference type="ARBA" id="ARBA00009770"/>
    </source>
</evidence>
<comment type="similarity">
    <text evidence="1">Belongs to the TCAF family.</text>
</comment>
<dbReference type="GO" id="GO:0005886">
    <property type="term" value="C:plasma membrane"/>
    <property type="evidence" value="ECO:0007669"/>
    <property type="project" value="TreeGrafter"/>
</dbReference>
<gene>
    <name evidence="5" type="ORF">PAL_GLEAN10019001</name>
</gene>
<dbReference type="InterPro" id="IPR029062">
    <property type="entry name" value="Class_I_gatase-like"/>
</dbReference>
<dbReference type="Proteomes" id="UP000010552">
    <property type="component" value="Unassembled WGS sequence"/>
</dbReference>
<feature type="region of interest" description="Disordered" evidence="3">
    <location>
        <begin position="961"/>
        <end position="1055"/>
    </location>
</feature>
<dbReference type="STRING" id="9402.L5KPP4"/>
<dbReference type="MEROPS" id="M98.A03"/>
<feature type="domain" description="Peptidase M60" evidence="4">
    <location>
        <begin position="1609"/>
        <end position="1908"/>
    </location>
</feature>
<proteinExistence type="inferred from homology"/>
<name>L5KPP4_PTEAL</name>